<organism evidence="2 3">
    <name type="scientific">Elioraea tepida</name>
    <dbReference type="NCBI Taxonomy" id="2843330"/>
    <lineage>
        <taxon>Bacteria</taxon>
        <taxon>Pseudomonadati</taxon>
        <taxon>Pseudomonadota</taxon>
        <taxon>Alphaproteobacteria</taxon>
        <taxon>Acetobacterales</taxon>
        <taxon>Elioraeaceae</taxon>
        <taxon>Elioraea</taxon>
    </lineage>
</organism>
<dbReference type="EMBL" id="CP076448">
    <property type="protein sequence ID" value="QXM23798.1"/>
    <property type="molecule type" value="Genomic_DNA"/>
</dbReference>
<dbReference type="AlphaFoldDB" id="A0A975YIV7"/>
<dbReference type="KEGG" id="elio:KO353_10850"/>
<evidence type="ECO:0000256" key="1">
    <source>
        <dbReference type="SAM" id="MobiDB-lite"/>
    </source>
</evidence>
<reference evidence="2" key="1">
    <citation type="submission" date="2021-06" db="EMBL/GenBank/DDBJ databases">
        <title>Elioraea tepida, sp. nov., a moderately thermophilic aerobic anoxygenic phototrophic bacterium isolated from an alkaline siliceous hot spring mat community in Yellowstone National Park, WY, USA.</title>
        <authorList>
            <person name="Saini M.K."/>
            <person name="Yoshida S."/>
            <person name="Sebastian A."/>
            <person name="Hirose S."/>
            <person name="Hara E."/>
            <person name="Tamaki H."/>
            <person name="Soulier N.T."/>
            <person name="Albert I."/>
            <person name="Hanada S."/>
            <person name="Bryant D.A."/>
            <person name="Tank M."/>
        </authorList>
    </citation>
    <scope>NUCLEOTIDE SEQUENCE</scope>
    <source>
        <strain evidence="2">MS-P2</strain>
    </source>
</reference>
<evidence type="ECO:0000313" key="3">
    <source>
        <dbReference type="Proteomes" id="UP000694001"/>
    </source>
</evidence>
<proteinExistence type="predicted"/>
<feature type="compositionally biased region" description="Basic residues" evidence="1">
    <location>
        <begin position="148"/>
        <end position="165"/>
    </location>
</feature>
<gene>
    <name evidence="2" type="ORF">KO353_10850</name>
</gene>
<dbReference type="RefSeq" id="WP_218284707.1">
    <property type="nucleotide sequence ID" value="NZ_CP076448.1"/>
</dbReference>
<protein>
    <submittedName>
        <fullName evidence="2">Uncharacterized protein</fullName>
    </submittedName>
</protein>
<keyword evidence="3" id="KW-1185">Reference proteome</keyword>
<dbReference type="Proteomes" id="UP000694001">
    <property type="component" value="Chromosome"/>
</dbReference>
<sequence>MTRDQAETRCEPPGGETVAHELVRVPPPTVTRDEIDLLIRRAGLTLNAGQKADLAVAYQHIVTLAAKLPRARPFADEPAFVFHPPLPSPPIPPAWQPAATATTKPAGKKPVATRTKGARKAAAAAKAAAQPTAARKVRPAKPTGARGGRAKRRAAKGRTKPARRT</sequence>
<name>A0A975YIV7_9PROT</name>
<accession>A0A975YIV7</accession>
<evidence type="ECO:0000313" key="2">
    <source>
        <dbReference type="EMBL" id="QXM23798.1"/>
    </source>
</evidence>
<feature type="region of interest" description="Disordered" evidence="1">
    <location>
        <begin position="91"/>
        <end position="165"/>
    </location>
</feature>
<feature type="compositionally biased region" description="Low complexity" evidence="1">
    <location>
        <begin position="96"/>
        <end position="144"/>
    </location>
</feature>